<dbReference type="AlphaFoldDB" id="A0A4R6SZB5"/>
<keyword evidence="1" id="KW-0732">Signal</keyword>
<comment type="caution">
    <text evidence="2">The sequence shown here is derived from an EMBL/GenBank/DDBJ whole genome shotgun (WGS) entry which is preliminary data.</text>
</comment>
<organism evidence="2 3">
    <name type="scientific">Pedobacter metabolipauper</name>
    <dbReference type="NCBI Taxonomy" id="425513"/>
    <lineage>
        <taxon>Bacteria</taxon>
        <taxon>Pseudomonadati</taxon>
        <taxon>Bacteroidota</taxon>
        <taxon>Sphingobacteriia</taxon>
        <taxon>Sphingobacteriales</taxon>
        <taxon>Sphingobacteriaceae</taxon>
        <taxon>Pedobacter</taxon>
    </lineage>
</organism>
<feature type="chain" id="PRO_5020423070" description="Tetratricopeptide repeat protein" evidence="1">
    <location>
        <begin position="21"/>
        <end position="198"/>
    </location>
</feature>
<evidence type="ECO:0000313" key="2">
    <source>
        <dbReference type="EMBL" id="TDQ11412.1"/>
    </source>
</evidence>
<dbReference type="Proteomes" id="UP000295620">
    <property type="component" value="Unassembled WGS sequence"/>
</dbReference>
<dbReference type="EMBL" id="SNYC01000003">
    <property type="protein sequence ID" value="TDQ11412.1"/>
    <property type="molecule type" value="Genomic_DNA"/>
</dbReference>
<reference evidence="2 3" key="1">
    <citation type="submission" date="2019-03" db="EMBL/GenBank/DDBJ databases">
        <title>Genomic Encyclopedia of Archaeal and Bacterial Type Strains, Phase II (KMG-II): from individual species to whole genera.</title>
        <authorList>
            <person name="Goeker M."/>
        </authorList>
    </citation>
    <scope>NUCLEOTIDE SEQUENCE [LARGE SCALE GENOMIC DNA]</scope>
    <source>
        <strain evidence="2 3">DSM 19035</strain>
    </source>
</reference>
<protein>
    <recommendedName>
        <fullName evidence="4">Tetratricopeptide repeat protein</fullName>
    </recommendedName>
</protein>
<evidence type="ECO:0000256" key="1">
    <source>
        <dbReference type="SAM" id="SignalP"/>
    </source>
</evidence>
<sequence>MKKILLSIFLLISSLQILNAQSKDIEDLYEDYTNALTDSEKKPQAIKLGLAILSRKSELSKERIVNLNYHLAHLYEESLDPQKAKLYYIEVLKMVPGHYISSRALGRIYSNECMDLGKQVGEAARLKDARLNAEKFKAYKIHVLNTLPLLEKAQACDPETELLTLITYFYNSIKDTTGLANLNDRLKVLSKDCVEFLD</sequence>
<dbReference type="RefSeq" id="WP_133574489.1">
    <property type="nucleotide sequence ID" value="NZ_SNYC01000003.1"/>
</dbReference>
<dbReference type="OrthoDB" id="793209at2"/>
<feature type="signal peptide" evidence="1">
    <location>
        <begin position="1"/>
        <end position="20"/>
    </location>
</feature>
<evidence type="ECO:0008006" key="4">
    <source>
        <dbReference type="Google" id="ProtNLM"/>
    </source>
</evidence>
<evidence type="ECO:0000313" key="3">
    <source>
        <dbReference type="Proteomes" id="UP000295620"/>
    </source>
</evidence>
<keyword evidence="3" id="KW-1185">Reference proteome</keyword>
<gene>
    <name evidence="2" type="ORF">ATK78_0534</name>
</gene>
<name>A0A4R6SZB5_9SPHI</name>
<accession>A0A4R6SZB5</accession>
<proteinExistence type="predicted"/>